<dbReference type="GO" id="GO:0030435">
    <property type="term" value="P:sporulation resulting in formation of a cellular spore"/>
    <property type="evidence" value="ECO:0007669"/>
    <property type="project" value="InterPro"/>
</dbReference>
<dbReference type="EMBL" id="LNVX01000501">
    <property type="protein sequence ID" value="OEG70003.1"/>
    <property type="molecule type" value="Genomic_DNA"/>
</dbReference>
<name>A0A1E5IIN1_ENDTX</name>
<dbReference type="InterPro" id="IPR051922">
    <property type="entry name" value="Bact_Sporulation_Assoc"/>
</dbReference>
<dbReference type="NCBIfam" id="TIGR02669">
    <property type="entry name" value="SpoIID_LytB"/>
    <property type="match status" value="1"/>
</dbReference>
<dbReference type="Pfam" id="PF08486">
    <property type="entry name" value="SpoIID"/>
    <property type="match status" value="1"/>
</dbReference>
<dbReference type="PANTHER" id="PTHR30032:SF4">
    <property type="entry name" value="AMIDASE ENHANCER"/>
    <property type="match status" value="1"/>
</dbReference>
<organism evidence="2 3">
    <name type="scientific">Endomicrobium trichonymphae</name>
    <dbReference type="NCBI Taxonomy" id="1408204"/>
    <lineage>
        <taxon>Bacteria</taxon>
        <taxon>Pseudomonadati</taxon>
        <taxon>Elusimicrobiota</taxon>
        <taxon>Endomicrobiia</taxon>
        <taxon>Endomicrobiales</taxon>
        <taxon>Endomicrobiaceae</taxon>
        <taxon>Candidatus Endomicrobiellum</taxon>
    </lineage>
</organism>
<feature type="domain" description="Sporulation stage II protein D amidase enhancer LytB N-terminal" evidence="1">
    <location>
        <begin position="110"/>
        <end position="200"/>
    </location>
</feature>
<reference evidence="2 3" key="1">
    <citation type="submission" date="2015-11" db="EMBL/GenBank/DDBJ databases">
        <title>Evidence for parallel genomic evolution in an endosymbiosis of termite gut flagellates.</title>
        <authorList>
            <person name="Zheng H."/>
        </authorList>
    </citation>
    <scope>NUCLEOTIDE SEQUENCE [LARGE SCALE GENOMIC DNA]</scope>
    <source>
        <strain evidence="2 3">CET450</strain>
    </source>
</reference>
<gene>
    <name evidence="2" type="ORF">ATZ36_06620</name>
</gene>
<protein>
    <recommendedName>
        <fullName evidence="1">Sporulation stage II protein D amidase enhancer LytB N-terminal domain-containing protein</fullName>
    </recommendedName>
</protein>
<evidence type="ECO:0000313" key="2">
    <source>
        <dbReference type="EMBL" id="OEG70003.1"/>
    </source>
</evidence>
<dbReference type="InterPro" id="IPR013693">
    <property type="entry name" value="SpoIID/LytB_N"/>
</dbReference>
<sequence>MNIKVLSIFIIFFLCCNIYASYDVQENINVGIILNTSSFAVGSLEDFFISDVLNKKLKLTKGTVEVSCSEEGISIEKHFLLPPLKIESSNGIIFANSKPYRGYLTIIKSENKINIINVLPIEDYIKGVLPKEVSANWSIEALKSQAVISRTYAITNLNRHSTQGFDVCSTIHCQVYDGYGIEADSCNKAVLETQCRVLNYDEKFAHTVFHANCGGHTEDPKYIWNWKDTPPYLKGVKCGYCAAAPYTKWEKTLDEKFIREQLSDNNIGKIKSIKIKGKTSAGATKKLKITHSKGEVTLNAYKFRLAVDAWQIKSHAFDFIKTDGDKFYFKGRGWGHKVGLCQWGAKGMAEKGKTYKEILAYFYPGTTIEKVVYKNDMQG</sequence>
<dbReference type="AlphaFoldDB" id="A0A1E5IIN1"/>
<evidence type="ECO:0000313" key="3">
    <source>
        <dbReference type="Proteomes" id="UP000095237"/>
    </source>
</evidence>
<dbReference type="GO" id="GO:0030288">
    <property type="term" value="C:outer membrane-bounded periplasmic space"/>
    <property type="evidence" value="ECO:0007669"/>
    <property type="project" value="TreeGrafter"/>
</dbReference>
<evidence type="ECO:0000259" key="1">
    <source>
        <dbReference type="Pfam" id="PF08486"/>
    </source>
</evidence>
<proteinExistence type="predicted"/>
<keyword evidence="3" id="KW-1185">Reference proteome</keyword>
<dbReference type="Proteomes" id="UP000095237">
    <property type="component" value="Unassembled WGS sequence"/>
</dbReference>
<accession>A0A1E5IIN1</accession>
<comment type="caution">
    <text evidence="2">The sequence shown here is derived from an EMBL/GenBank/DDBJ whole genome shotgun (WGS) entry which is preliminary data.</text>
</comment>
<dbReference type="InterPro" id="IPR013486">
    <property type="entry name" value="SpoIID/LytB"/>
</dbReference>
<dbReference type="PANTHER" id="PTHR30032">
    <property type="entry name" value="N-ACETYLMURAMOYL-L-ALANINE AMIDASE-RELATED"/>
    <property type="match status" value="1"/>
</dbReference>